<dbReference type="Gene3D" id="2.170.270.10">
    <property type="entry name" value="SET domain"/>
    <property type="match status" value="1"/>
</dbReference>
<dbReference type="PANTHER" id="PTHR35711">
    <property type="entry name" value="EXPRESSED PROTEIN"/>
    <property type="match status" value="1"/>
</dbReference>
<dbReference type="InParanoid" id="A0A1E7EQG2"/>
<dbReference type="InterPro" id="IPR046341">
    <property type="entry name" value="SET_dom_sf"/>
</dbReference>
<organism evidence="3 4">
    <name type="scientific">Fragilariopsis cylindrus CCMP1102</name>
    <dbReference type="NCBI Taxonomy" id="635003"/>
    <lineage>
        <taxon>Eukaryota</taxon>
        <taxon>Sar</taxon>
        <taxon>Stramenopiles</taxon>
        <taxon>Ochrophyta</taxon>
        <taxon>Bacillariophyta</taxon>
        <taxon>Bacillariophyceae</taxon>
        <taxon>Bacillariophycidae</taxon>
        <taxon>Bacillariales</taxon>
        <taxon>Bacillariaceae</taxon>
        <taxon>Fragilariopsis</taxon>
    </lineage>
</organism>
<dbReference type="OrthoDB" id="41722at2759"/>
<gene>
    <name evidence="3" type="ORF">FRACYDRAFT_196864</name>
</gene>
<dbReference type="PROSITE" id="PS50280">
    <property type="entry name" value="SET"/>
    <property type="match status" value="1"/>
</dbReference>
<feature type="region of interest" description="Disordered" evidence="1">
    <location>
        <begin position="1"/>
        <end position="21"/>
    </location>
</feature>
<dbReference type="SUPFAM" id="SSF82199">
    <property type="entry name" value="SET domain"/>
    <property type="match status" value="1"/>
</dbReference>
<feature type="compositionally biased region" description="Low complexity" evidence="1">
    <location>
        <begin position="651"/>
        <end position="672"/>
    </location>
</feature>
<reference evidence="3 4" key="1">
    <citation type="submission" date="2016-09" db="EMBL/GenBank/DDBJ databases">
        <title>Extensive genetic diversity and differential bi-allelic expression allows diatom success in the polar Southern Ocean.</title>
        <authorList>
            <consortium name="DOE Joint Genome Institute"/>
            <person name="Mock T."/>
            <person name="Otillar R.P."/>
            <person name="Strauss J."/>
            <person name="Dupont C."/>
            <person name="Frickenhaus S."/>
            <person name="Maumus F."/>
            <person name="Mcmullan M."/>
            <person name="Sanges R."/>
            <person name="Schmutz J."/>
            <person name="Toseland A."/>
            <person name="Valas R."/>
            <person name="Veluchamy A."/>
            <person name="Ward B.J."/>
            <person name="Allen A."/>
            <person name="Barry K."/>
            <person name="Falciatore A."/>
            <person name="Ferrante M."/>
            <person name="Fortunato A.E."/>
            <person name="Gloeckner G."/>
            <person name="Gruber A."/>
            <person name="Hipkin R."/>
            <person name="Janech M."/>
            <person name="Kroth P."/>
            <person name="Leese F."/>
            <person name="Lindquist E."/>
            <person name="Lyon B.R."/>
            <person name="Martin J."/>
            <person name="Mayer C."/>
            <person name="Parker M."/>
            <person name="Quesneville H."/>
            <person name="Raymond J."/>
            <person name="Uhlig C."/>
            <person name="Valentin K.U."/>
            <person name="Worden A.Z."/>
            <person name="Armbrust E.V."/>
            <person name="Bowler C."/>
            <person name="Green B."/>
            <person name="Moulton V."/>
            <person name="Van Oosterhout C."/>
            <person name="Grigoriev I."/>
        </authorList>
    </citation>
    <scope>NUCLEOTIDE SEQUENCE [LARGE SCALE GENOMIC DNA]</scope>
    <source>
        <strain evidence="3 4">CCMP1102</strain>
    </source>
</reference>
<dbReference type="PANTHER" id="PTHR35711:SF1">
    <property type="entry name" value="ECTODERMAL, ISOFORM F"/>
    <property type="match status" value="1"/>
</dbReference>
<dbReference type="KEGG" id="fcy:FRACYDRAFT_196864"/>
<dbReference type="AlphaFoldDB" id="A0A1E7EQG2"/>
<name>A0A1E7EQG2_9STRA</name>
<feature type="compositionally biased region" description="Acidic residues" evidence="1">
    <location>
        <begin position="53"/>
        <end position="67"/>
    </location>
</feature>
<evidence type="ECO:0000313" key="4">
    <source>
        <dbReference type="Proteomes" id="UP000095751"/>
    </source>
</evidence>
<dbReference type="Proteomes" id="UP000095751">
    <property type="component" value="Unassembled WGS sequence"/>
</dbReference>
<dbReference type="InterPro" id="IPR001214">
    <property type="entry name" value="SET_dom"/>
</dbReference>
<evidence type="ECO:0000313" key="3">
    <source>
        <dbReference type="EMBL" id="OEU08037.1"/>
    </source>
</evidence>
<proteinExistence type="predicted"/>
<evidence type="ECO:0000259" key="2">
    <source>
        <dbReference type="PROSITE" id="PS50280"/>
    </source>
</evidence>
<feature type="compositionally biased region" description="Acidic residues" evidence="1">
    <location>
        <begin position="691"/>
        <end position="713"/>
    </location>
</feature>
<feature type="region of interest" description="Disordered" evidence="1">
    <location>
        <begin position="48"/>
        <end position="71"/>
    </location>
</feature>
<feature type="region of interest" description="Disordered" evidence="1">
    <location>
        <begin position="336"/>
        <end position="363"/>
    </location>
</feature>
<evidence type="ECO:0000256" key="1">
    <source>
        <dbReference type="SAM" id="MobiDB-lite"/>
    </source>
</evidence>
<protein>
    <recommendedName>
        <fullName evidence="2">SET domain-containing protein</fullName>
    </recommendedName>
</protein>
<feature type="region of interest" description="Disordered" evidence="1">
    <location>
        <begin position="651"/>
        <end position="719"/>
    </location>
</feature>
<feature type="region of interest" description="Disordered" evidence="1">
    <location>
        <begin position="506"/>
        <end position="525"/>
    </location>
</feature>
<dbReference type="Pfam" id="PF00856">
    <property type="entry name" value="SET"/>
    <property type="match status" value="1"/>
</dbReference>
<keyword evidence="4" id="KW-1185">Reference proteome</keyword>
<dbReference type="EMBL" id="KV784382">
    <property type="protein sequence ID" value="OEU08037.1"/>
    <property type="molecule type" value="Genomic_DNA"/>
</dbReference>
<feature type="domain" description="SET" evidence="2">
    <location>
        <begin position="279"/>
        <end position="462"/>
    </location>
</feature>
<accession>A0A1E7EQG2</accession>
<sequence>MEDRNDFANTNINTNTKEDEDDDDNFICGVYLAKSTLIGTGIGMYAGSKGYEPGEDDDDDDDDDADSEGTAIVPDTQNYFLWDQYTWNAAAFGIGLDNLGLYEISLASPGFGASANSFMDFVNVDEGNVNPNGIGSVHRYKDSGSGGFTPYHSRKAQANTKIQPYSELFVSYGSKWFIERQHRLGTIPVKGDHTLAELLYHKFYMKFLGGKQKLQKQKRTQKWKGIRTKNGSSTKRKQLIIEFNHKHSSESESDLYIKIKQSKMKRSPDWLKKHGVCADSIRIGISTIENKQAGHGAFTNTQFKEGDVIMSVPLIHIPNRTILDTYYIYDHEKYEKNNNDKNDDEKNNGNDENNEKNNDFELKIGNEPTGHQLLLNYVLGHRDSTMVLSPYGPGFQLLNHNQTLVNCKLQWASMDRSNHHPYLLTQNVDYIKTNHSTGSVLAFEVIATKSISKNEELFLNYGHEWEMAWNTHHTKNWVPVTGSDSYVSALELNTLSINEPLQEWKENEEEIDEDSNYKSKSSNSSPYPNNVRLMLNLAWADTEFRLEYGDDRIDHYIIPKTKPKIMNGKLIDQTLYTVVIAADEGDDDEDKRIIKNVPRRGLQFEDIAYTNDQFLSNAFRHDIRIPDDLFPDAWKNNKNENNKPIIITQEQQRQRSYSQLLQQQQQQQQQQHETIDEEEEEEEDHHHHDVVEDDDDEDNDDENGDDEDDDDELPSASDL</sequence>